<accession>A0A290Z9S3</accession>
<evidence type="ECO:0000313" key="2">
    <source>
        <dbReference type="EMBL" id="ATE55735.1"/>
    </source>
</evidence>
<name>A0A290Z9S3_9PSEU</name>
<dbReference type="InterPro" id="IPR041657">
    <property type="entry name" value="HTH_17"/>
</dbReference>
<sequence>MSASGRCVEYTVRQAAWLLGVPRSTVSGAIRRGRLRVVWRRGRLVVPAPVVVRLLGGGR</sequence>
<protein>
    <submittedName>
        <fullName evidence="2">Helix-turn-helix domain-containing protein</fullName>
    </submittedName>
</protein>
<reference evidence="2" key="1">
    <citation type="submission" date="2017-09" db="EMBL/GenBank/DDBJ databases">
        <title>Complete Genome Sequence of ansamitocin-producing Bacterium Actinosynnema pretiosum X47.</title>
        <authorList>
            <person name="Cao G."/>
            <person name="Zong G."/>
            <person name="Zhong C."/>
            <person name="Fu J."/>
        </authorList>
    </citation>
    <scope>NUCLEOTIDE SEQUENCE [LARGE SCALE GENOMIC DNA]</scope>
    <source>
        <strain evidence="2">X47</strain>
    </source>
</reference>
<dbReference type="Proteomes" id="UP000218505">
    <property type="component" value="Chromosome"/>
</dbReference>
<proteinExistence type="predicted"/>
<keyword evidence="3" id="KW-1185">Reference proteome</keyword>
<evidence type="ECO:0000259" key="1">
    <source>
        <dbReference type="Pfam" id="PF12728"/>
    </source>
</evidence>
<dbReference type="AlphaFoldDB" id="A0A290Z9S3"/>
<dbReference type="EMBL" id="CP023445">
    <property type="protein sequence ID" value="ATE55735.1"/>
    <property type="molecule type" value="Genomic_DNA"/>
</dbReference>
<evidence type="ECO:0000313" key="3">
    <source>
        <dbReference type="Proteomes" id="UP000218505"/>
    </source>
</evidence>
<dbReference type="KEGG" id="apre:CNX65_22620"/>
<organism evidence="2 3">
    <name type="scientific">Actinosynnema pretiosum</name>
    <dbReference type="NCBI Taxonomy" id="42197"/>
    <lineage>
        <taxon>Bacteria</taxon>
        <taxon>Bacillati</taxon>
        <taxon>Actinomycetota</taxon>
        <taxon>Actinomycetes</taxon>
        <taxon>Pseudonocardiales</taxon>
        <taxon>Pseudonocardiaceae</taxon>
        <taxon>Actinosynnema</taxon>
    </lineage>
</organism>
<gene>
    <name evidence="2" type="ORF">CNX65_22620</name>
</gene>
<feature type="domain" description="Helix-turn-helix" evidence="1">
    <location>
        <begin position="10"/>
        <end position="47"/>
    </location>
</feature>
<dbReference type="Pfam" id="PF12728">
    <property type="entry name" value="HTH_17"/>
    <property type="match status" value="1"/>
</dbReference>